<evidence type="ECO:0000313" key="5">
    <source>
        <dbReference type="EMBL" id="USL85113.1"/>
    </source>
</evidence>
<keyword evidence="2" id="KW-0233">DNA recombination</keyword>
<dbReference type="InterPro" id="IPR050639">
    <property type="entry name" value="SSR_resolvase"/>
</dbReference>
<dbReference type="PROSITE" id="PS51736">
    <property type="entry name" value="RECOMBINASES_3"/>
    <property type="match status" value="1"/>
</dbReference>
<feature type="domain" description="Resolvase/invertase-type recombinase catalytic" evidence="3">
    <location>
        <begin position="7"/>
        <end position="153"/>
    </location>
</feature>
<keyword evidence="1" id="KW-0238">DNA-binding</keyword>
<dbReference type="PANTHER" id="PTHR30461:SF2">
    <property type="entry name" value="SERINE RECOMBINASE PINE-RELATED"/>
    <property type="match status" value="1"/>
</dbReference>
<dbReference type="Gene3D" id="3.40.50.1390">
    <property type="entry name" value="Resolvase, N-terminal catalytic domain"/>
    <property type="match status" value="1"/>
</dbReference>
<dbReference type="PANTHER" id="PTHR30461">
    <property type="entry name" value="DNA-INVERTASE FROM LAMBDOID PROPHAGE"/>
    <property type="match status" value="1"/>
</dbReference>
<evidence type="ECO:0000313" key="6">
    <source>
        <dbReference type="Proteomes" id="UP001057418"/>
    </source>
</evidence>
<name>A0A9E7MJ41_9CAUD</name>
<evidence type="ECO:0000259" key="3">
    <source>
        <dbReference type="PROSITE" id="PS51736"/>
    </source>
</evidence>
<reference evidence="5" key="1">
    <citation type="submission" date="2022-05" db="EMBL/GenBank/DDBJ databases">
        <authorList>
            <person name="Ruan C."/>
        </authorList>
    </citation>
    <scope>NUCLEOTIDE SEQUENCE</scope>
</reference>
<feature type="domain" description="Recombinase" evidence="4">
    <location>
        <begin position="163"/>
        <end position="298"/>
    </location>
</feature>
<dbReference type="InterPro" id="IPR038109">
    <property type="entry name" value="DNA_bind_recomb_sf"/>
</dbReference>
<dbReference type="InterPro" id="IPR011109">
    <property type="entry name" value="DNA_bind_recombinase_dom"/>
</dbReference>
<accession>A0A9E7MJ41</accession>
<proteinExistence type="predicted"/>
<dbReference type="SMART" id="SM00857">
    <property type="entry name" value="Resolvase"/>
    <property type="match status" value="1"/>
</dbReference>
<dbReference type="Pfam" id="PF07508">
    <property type="entry name" value="Recombinase"/>
    <property type="match status" value="1"/>
</dbReference>
<keyword evidence="6" id="KW-1185">Reference proteome</keyword>
<dbReference type="Gene3D" id="3.90.1750.20">
    <property type="entry name" value="Putative Large Serine Recombinase, Chain B, Domain 2"/>
    <property type="match status" value="1"/>
</dbReference>
<dbReference type="GO" id="GO:0000150">
    <property type="term" value="F:DNA strand exchange activity"/>
    <property type="evidence" value="ECO:0007669"/>
    <property type="project" value="InterPro"/>
</dbReference>
<evidence type="ECO:0000259" key="4">
    <source>
        <dbReference type="PROSITE" id="PS51737"/>
    </source>
</evidence>
<protein>
    <submittedName>
        <fullName evidence="5">DNA recombinase</fullName>
    </submittedName>
</protein>
<evidence type="ECO:0000256" key="2">
    <source>
        <dbReference type="ARBA" id="ARBA00023172"/>
    </source>
</evidence>
<dbReference type="CDD" id="cd00338">
    <property type="entry name" value="Ser_Recombinase"/>
    <property type="match status" value="1"/>
</dbReference>
<dbReference type="GO" id="GO:0003677">
    <property type="term" value="F:DNA binding"/>
    <property type="evidence" value="ECO:0007669"/>
    <property type="project" value="UniProtKB-KW"/>
</dbReference>
<dbReference type="Pfam" id="PF13408">
    <property type="entry name" value="Zn_ribbon_recom"/>
    <property type="match status" value="1"/>
</dbReference>
<dbReference type="InterPro" id="IPR006119">
    <property type="entry name" value="Resolv_N"/>
</dbReference>
<dbReference type="InterPro" id="IPR025827">
    <property type="entry name" value="Zn_ribbon_recom_dom"/>
</dbReference>
<dbReference type="PROSITE" id="PS51737">
    <property type="entry name" value="RECOMBINASE_DNA_BIND"/>
    <property type="match status" value="1"/>
</dbReference>
<evidence type="ECO:0000256" key="1">
    <source>
        <dbReference type="ARBA" id="ARBA00023125"/>
    </source>
</evidence>
<sequence>MSTPAPRAVLYLRLSVTVDDSTSLARQERDLRDHAARQGWDVVAVLVDEGISGRKARAKAAQAVQMIADGDADVLATWKLDRFTRQGWDGLGTLSAALAARPGALFVALQDGLTSDQAAFRLIAGVLSEVARTEAENTAARARSSIAYRRTASHKYAGGAAVPFGYRSVPAPDGVGRVLVVDDVEAAVVRDVARRILGGTESLASICADLQAQGVYTSKSPARRALRAGDDPAGLDPGRWRASSLRSLFTSDLLLGRVRHHGDLVRDADGLPLSVWPPLVDLATLEALRARLSGPGAPRRGRAARLLSGLAYCGTCDGKLYVTSSGGQAVYKCATSWNNGGAHGTTINAAGLEEYVAGQVLAVAGSWPEYETTTTAATEATDAALAEVEAALRETSAAMLDDGADVAALAARIGALKARRADLRAAPVVKASRSVPTGRTLADAWAADPDVAWRRSVLLWALDHVSVGPATARGRSPIDVRRVEFHWVPDVIDAG</sequence>
<organism evidence="5 6">
    <name type="scientific">Arthrobacter phage SWEP2</name>
    <dbReference type="NCBI Taxonomy" id="2945958"/>
    <lineage>
        <taxon>Viruses</taxon>
        <taxon>Duplodnaviria</taxon>
        <taxon>Heunggongvirae</taxon>
        <taxon>Uroviricota</taxon>
        <taxon>Caudoviricetes</taxon>
        <taxon>Casidaviridae</taxon>
        <taxon>Swepdovirus</taxon>
        <taxon>Swepdovirus SWEP2</taxon>
    </lineage>
</organism>
<dbReference type="Proteomes" id="UP001057418">
    <property type="component" value="Segment"/>
</dbReference>
<dbReference type="InterPro" id="IPR036162">
    <property type="entry name" value="Resolvase-like_N_sf"/>
</dbReference>
<dbReference type="Pfam" id="PF00239">
    <property type="entry name" value="Resolvase"/>
    <property type="match status" value="1"/>
</dbReference>
<dbReference type="EMBL" id="ON528933">
    <property type="protein sequence ID" value="USL85113.1"/>
    <property type="molecule type" value="Genomic_DNA"/>
</dbReference>
<dbReference type="SUPFAM" id="SSF53041">
    <property type="entry name" value="Resolvase-like"/>
    <property type="match status" value="1"/>
</dbReference>